<dbReference type="EMBL" id="NPEV01000008">
    <property type="protein sequence ID" value="RAI28628.1"/>
    <property type="molecule type" value="Genomic_DNA"/>
</dbReference>
<evidence type="ECO:0000256" key="7">
    <source>
        <dbReference type="ARBA" id="ARBA00023065"/>
    </source>
</evidence>
<evidence type="ECO:0000256" key="4">
    <source>
        <dbReference type="ARBA" id="ARBA00022475"/>
    </source>
</evidence>
<evidence type="ECO:0000256" key="9">
    <source>
        <dbReference type="SAM" id="Phobius"/>
    </source>
</evidence>
<comment type="caution">
    <text evidence="10">The sequence shown here is derived from an EMBL/GenBank/DDBJ whole genome shotgun (WGS) entry which is preliminary data.</text>
</comment>
<accession>A0A327JZU1</accession>
<dbReference type="Pfam" id="PF02386">
    <property type="entry name" value="TrkH"/>
    <property type="match status" value="1"/>
</dbReference>
<comment type="similarity">
    <text evidence="2">Belongs to the TrkH potassium transport family.</text>
</comment>
<dbReference type="GO" id="GO:0005886">
    <property type="term" value="C:plasma membrane"/>
    <property type="evidence" value="ECO:0007669"/>
    <property type="project" value="UniProtKB-SubCell"/>
</dbReference>
<evidence type="ECO:0000256" key="3">
    <source>
        <dbReference type="ARBA" id="ARBA00022448"/>
    </source>
</evidence>
<organism evidence="10 11">
    <name type="scientific">Rhodobium orientis</name>
    <dbReference type="NCBI Taxonomy" id="34017"/>
    <lineage>
        <taxon>Bacteria</taxon>
        <taxon>Pseudomonadati</taxon>
        <taxon>Pseudomonadota</taxon>
        <taxon>Alphaproteobacteria</taxon>
        <taxon>Hyphomicrobiales</taxon>
        <taxon>Rhodobiaceae</taxon>
        <taxon>Rhodobium</taxon>
    </lineage>
</organism>
<evidence type="ECO:0000313" key="10">
    <source>
        <dbReference type="EMBL" id="RAI28628.1"/>
    </source>
</evidence>
<keyword evidence="8 9" id="KW-0472">Membrane</keyword>
<feature type="transmembrane region" description="Helical" evidence="9">
    <location>
        <begin position="456"/>
        <end position="486"/>
    </location>
</feature>
<dbReference type="Proteomes" id="UP000249299">
    <property type="component" value="Unassembled WGS sequence"/>
</dbReference>
<feature type="transmembrane region" description="Helical" evidence="9">
    <location>
        <begin position="133"/>
        <end position="156"/>
    </location>
</feature>
<name>A0A327JZU1_9HYPH</name>
<keyword evidence="6 9" id="KW-1133">Transmembrane helix</keyword>
<keyword evidence="11" id="KW-1185">Reference proteome</keyword>
<gene>
    <name evidence="10" type="ORF">CH339_05750</name>
</gene>
<feature type="transmembrane region" description="Helical" evidence="9">
    <location>
        <begin position="229"/>
        <end position="251"/>
    </location>
</feature>
<feature type="transmembrane region" description="Helical" evidence="9">
    <location>
        <begin position="325"/>
        <end position="345"/>
    </location>
</feature>
<comment type="subcellular location">
    <subcellularLocation>
        <location evidence="1">Cell membrane</location>
        <topology evidence="1">Multi-pass membrane protein</topology>
    </subcellularLocation>
</comment>
<dbReference type="AlphaFoldDB" id="A0A327JZU1"/>
<evidence type="ECO:0000256" key="8">
    <source>
        <dbReference type="ARBA" id="ARBA00023136"/>
    </source>
</evidence>
<dbReference type="PANTHER" id="PTHR32024">
    <property type="entry name" value="TRK SYSTEM POTASSIUM UPTAKE PROTEIN TRKG-RELATED"/>
    <property type="match status" value="1"/>
</dbReference>
<evidence type="ECO:0000256" key="1">
    <source>
        <dbReference type="ARBA" id="ARBA00004651"/>
    </source>
</evidence>
<sequence length="488" mass="52108">MSGILYHFSLVLTGIAVALLLPVAVAASYGETVALVDFGLTAALTSVVSVSAAIALTGRERRLVHKNGYILLIMVWALVPAIAAIPVVLITGLAPIDAYFETVSGLTTTGATVFKTLDPLPRAVIFWRAELQWIGGFLTLLSIVLILAPAGVGGLPGRQIRLLETSERTDISRATQIVLDTATAYGAATFICFVGLFVIGAPAFDAFCLTFSTVSTGGFMPRDGDLSVYGLPALEVWLAIFMVIGATSILWHRMVLQRRFQLLREHRESYVLIAGIVVLGVLTAAVLFQAAGSASVLSPLSALREGLVTAASMVSTTGYETRTGGLALLPLPLVLMVIFIGGSAFSTAGGIKAYRFGAMATQSARELTRLLYPHGIRPAKFGSQPYDMQLMKAIWSHFVVTVMVLGIITLVVAGEAIDYENALLATAATFSNIGPVYESQWQTGVRHWQLFEEFGVVAKLALCLTMIAGRLEMLALLGAVNGLIWLRR</sequence>
<keyword evidence="3" id="KW-0813">Transport</keyword>
<dbReference type="InterPro" id="IPR003445">
    <property type="entry name" value="Cat_transpt"/>
</dbReference>
<keyword evidence="4" id="KW-1003">Cell membrane</keyword>
<dbReference type="RefSeq" id="WP_111433355.1">
    <property type="nucleotide sequence ID" value="NZ_JACIGG010000005.1"/>
</dbReference>
<feature type="transmembrane region" description="Helical" evidence="9">
    <location>
        <begin position="271"/>
        <end position="291"/>
    </location>
</feature>
<evidence type="ECO:0000256" key="5">
    <source>
        <dbReference type="ARBA" id="ARBA00022692"/>
    </source>
</evidence>
<dbReference type="GO" id="GO:0008324">
    <property type="term" value="F:monoatomic cation transmembrane transporter activity"/>
    <property type="evidence" value="ECO:0007669"/>
    <property type="project" value="InterPro"/>
</dbReference>
<feature type="transmembrane region" description="Helical" evidence="9">
    <location>
        <begin position="36"/>
        <end position="57"/>
    </location>
</feature>
<feature type="transmembrane region" description="Helical" evidence="9">
    <location>
        <begin position="177"/>
        <end position="204"/>
    </location>
</feature>
<reference evidence="10 11" key="1">
    <citation type="submission" date="2017-07" db="EMBL/GenBank/DDBJ databases">
        <title>Draft Genome Sequences of Select Purple Nonsulfur Bacteria.</title>
        <authorList>
            <person name="Lasarre B."/>
            <person name="Mckinlay J.B."/>
        </authorList>
    </citation>
    <scope>NUCLEOTIDE SEQUENCE [LARGE SCALE GENOMIC DNA]</scope>
    <source>
        <strain evidence="10 11">DSM 11290</strain>
    </source>
</reference>
<protein>
    <recommendedName>
        <fullName evidence="12">Potassium transporter TrkH</fullName>
    </recommendedName>
</protein>
<evidence type="ECO:0000256" key="2">
    <source>
        <dbReference type="ARBA" id="ARBA00009137"/>
    </source>
</evidence>
<proteinExistence type="inferred from homology"/>
<dbReference type="GO" id="GO:0030001">
    <property type="term" value="P:metal ion transport"/>
    <property type="evidence" value="ECO:0007669"/>
    <property type="project" value="UniProtKB-ARBA"/>
</dbReference>
<dbReference type="PANTHER" id="PTHR32024:SF2">
    <property type="entry name" value="TRK SYSTEM POTASSIUM UPTAKE PROTEIN TRKG-RELATED"/>
    <property type="match status" value="1"/>
</dbReference>
<evidence type="ECO:0000313" key="11">
    <source>
        <dbReference type="Proteomes" id="UP000249299"/>
    </source>
</evidence>
<keyword evidence="5 9" id="KW-0812">Transmembrane</keyword>
<keyword evidence="7" id="KW-0406">Ion transport</keyword>
<feature type="transmembrane region" description="Helical" evidence="9">
    <location>
        <begin position="69"/>
        <end position="96"/>
    </location>
</feature>
<evidence type="ECO:0008006" key="12">
    <source>
        <dbReference type="Google" id="ProtNLM"/>
    </source>
</evidence>
<feature type="transmembrane region" description="Helical" evidence="9">
    <location>
        <begin position="394"/>
        <end position="414"/>
    </location>
</feature>
<dbReference type="OrthoDB" id="8478125at2"/>
<evidence type="ECO:0000256" key="6">
    <source>
        <dbReference type="ARBA" id="ARBA00022989"/>
    </source>
</evidence>